<dbReference type="Proteomes" id="UP000790709">
    <property type="component" value="Unassembled WGS sequence"/>
</dbReference>
<organism evidence="1 2">
    <name type="scientific">Leucogyrophana mollusca</name>
    <dbReference type="NCBI Taxonomy" id="85980"/>
    <lineage>
        <taxon>Eukaryota</taxon>
        <taxon>Fungi</taxon>
        <taxon>Dikarya</taxon>
        <taxon>Basidiomycota</taxon>
        <taxon>Agaricomycotina</taxon>
        <taxon>Agaricomycetes</taxon>
        <taxon>Agaricomycetidae</taxon>
        <taxon>Boletales</taxon>
        <taxon>Boletales incertae sedis</taxon>
        <taxon>Leucogyrophana</taxon>
    </lineage>
</organism>
<name>A0ACB8BXE2_9AGAM</name>
<evidence type="ECO:0000313" key="2">
    <source>
        <dbReference type="Proteomes" id="UP000790709"/>
    </source>
</evidence>
<proteinExistence type="predicted"/>
<reference evidence="1" key="1">
    <citation type="journal article" date="2021" name="New Phytol.">
        <title>Evolutionary innovations through gain and loss of genes in the ectomycorrhizal Boletales.</title>
        <authorList>
            <person name="Wu G."/>
            <person name="Miyauchi S."/>
            <person name="Morin E."/>
            <person name="Kuo A."/>
            <person name="Drula E."/>
            <person name="Varga T."/>
            <person name="Kohler A."/>
            <person name="Feng B."/>
            <person name="Cao Y."/>
            <person name="Lipzen A."/>
            <person name="Daum C."/>
            <person name="Hundley H."/>
            <person name="Pangilinan J."/>
            <person name="Johnson J."/>
            <person name="Barry K."/>
            <person name="LaButti K."/>
            <person name="Ng V."/>
            <person name="Ahrendt S."/>
            <person name="Min B."/>
            <person name="Choi I.G."/>
            <person name="Park H."/>
            <person name="Plett J.M."/>
            <person name="Magnuson J."/>
            <person name="Spatafora J.W."/>
            <person name="Nagy L.G."/>
            <person name="Henrissat B."/>
            <person name="Grigoriev I.V."/>
            <person name="Yang Z.L."/>
            <person name="Xu J."/>
            <person name="Martin F.M."/>
        </authorList>
    </citation>
    <scope>NUCLEOTIDE SEQUENCE</scope>
    <source>
        <strain evidence="1">KUC20120723A-06</strain>
    </source>
</reference>
<accession>A0ACB8BXE2</accession>
<protein>
    <submittedName>
        <fullName evidence="1">Uncharacterized protein</fullName>
    </submittedName>
</protein>
<sequence length="62" mass="7124">MAVADVPGDERSAMEKIPLMAQILIYDRSGIHGIRMTDRISRIIQHIQPQSPKPKPLRWSHH</sequence>
<keyword evidence="2" id="KW-1185">Reference proteome</keyword>
<gene>
    <name evidence="1" type="ORF">BV22DRAFT_1029363</name>
</gene>
<dbReference type="EMBL" id="MU266340">
    <property type="protein sequence ID" value="KAH7929518.1"/>
    <property type="molecule type" value="Genomic_DNA"/>
</dbReference>
<evidence type="ECO:0000313" key="1">
    <source>
        <dbReference type="EMBL" id="KAH7929518.1"/>
    </source>
</evidence>
<comment type="caution">
    <text evidence="1">The sequence shown here is derived from an EMBL/GenBank/DDBJ whole genome shotgun (WGS) entry which is preliminary data.</text>
</comment>